<accession>A0A4Q7ELI3</accession>
<organism evidence="2 3">
    <name type="scientific">Pseudoalteromonas rubra</name>
    <dbReference type="NCBI Taxonomy" id="43658"/>
    <lineage>
        <taxon>Bacteria</taxon>
        <taxon>Pseudomonadati</taxon>
        <taxon>Pseudomonadota</taxon>
        <taxon>Gammaproteobacteria</taxon>
        <taxon>Alteromonadales</taxon>
        <taxon>Pseudoalteromonadaceae</taxon>
        <taxon>Pseudoalteromonas</taxon>
    </lineage>
</organism>
<dbReference type="RefSeq" id="WP_130243979.1">
    <property type="nucleotide sequence ID" value="NZ_PPUZ01000004.1"/>
</dbReference>
<keyword evidence="1" id="KW-0732">Signal</keyword>
<dbReference type="PROSITE" id="PS51257">
    <property type="entry name" value="PROKAR_LIPOPROTEIN"/>
    <property type="match status" value="1"/>
</dbReference>
<evidence type="ECO:0000313" key="2">
    <source>
        <dbReference type="EMBL" id="RZM84917.1"/>
    </source>
</evidence>
<comment type="caution">
    <text evidence="2">The sequence shown here is derived from an EMBL/GenBank/DDBJ whole genome shotgun (WGS) entry which is preliminary data.</text>
</comment>
<sequence length="403" mass="43414">MFFKNGNFRLCLSSLLIAFGITGLAAGCATTDEQVNRTSLVHRYTDNQNGIDGLDNVRRLLFDDIRRVLYAVSADDDALAVYRVAEDLSLTMLDMMSGNEAHGALVGASDMTFSGVNQDIQVVSFYSGAVAQFRLQDNASLHLSSYLTDRIDIQRVFKQSKPISAQQDTLALLGPYAIVGSHNGISYVASNVSQALVKVTSTQGKLSVKQILRASQVNALAGAVSVALSPDENLVAVAGMQANQVTIFKAGALQSLVLQHTLPDEQHTELTEPVFVTFVPETGGLMVATQSGVYHYQQNPAGRFILLEQLSVADPQPLPGVTRIVFSPDGHCLLALSESSDQVNVFARQSNGRWQFSELINVAGAKSPTSAAFFSPTQVAISFAKSDALHIYGNVCTHQRGER</sequence>
<evidence type="ECO:0000256" key="1">
    <source>
        <dbReference type="SAM" id="SignalP"/>
    </source>
</evidence>
<evidence type="ECO:0000313" key="3">
    <source>
        <dbReference type="Proteomes" id="UP000292345"/>
    </source>
</evidence>
<feature type="chain" id="PRO_5020640054" description="Lipoprotein" evidence="1">
    <location>
        <begin position="26"/>
        <end position="403"/>
    </location>
</feature>
<dbReference type="InterPro" id="IPR015943">
    <property type="entry name" value="WD40/YVTN_repeat-like_dom_sf"/>
</dbReference>
<dbReference type="AlphaFoldDB" id="A0A4Q7ELI3"/>
<name>A0A4Q7ELI3_9GAMM</name>
<gene>
    <name evidence="2" type="ORF">C3B51_01980</name>
</gene>
<protein>
    <recommendedName>
        <fullName evidence="4">Lipoprotein</fullName>
    </recommendedName>
</protein>
<dbReference type="Gene3D" id="2.130.10.10">
    <property type="entry name" value="YVTN repeat-like/Quinoprotein amine dehydrogenase"/>
    <property type="match status" value="1"/>
</dbReference>
<proteinExistence type="predicted"/>
<dbReference type="EMBL" id="PPUZ01000004">
    <property type="protein sequence ID" value="RZM84917.1"/>
    <property type="molecule type" value="Genomic_DNA"/>
</dbReference>
<feature type="signal peptide" evidence="1">
    <location>
        <begin position="1"/>
        <end position="25"/>
    </location>
</feature>
<reference evidence="2 3" key="1">
    <citation type="submission" date="2018-01" db="EMBL/GenBank/DDBJ databases">
        <title>Co-occurrence of chitin degradation, pigmentation and bioactivity in marine Pseudoalteromonas.</title>
        <authorList>
            <person name="Paulsen S."/>
            <person name="Gram L."/>
            <person name="Machado H."/>
        </authorList>
    </citation>
    <scope>NUCLEOTIDE SEQUENCE [LARGE SCALE GENOMIC DNA]</scope>
    <source>
        <strain evidence="2 3">S1946</strain>
    </source>
</reference>
<evidence type="ECO:0008006" key="4">
    <source>
        <dbReference type="Google" id="ProtNLM"/>
    </source>
</evidence>
<dbReference type="SUPFAM" id="SSF75011">
    <property type="entry name" value="3-carboxy-cis,cis-mucoante lactonizing enzyme"/>
    <property type="match status" value="1"/>
</dbReference>
<dbReference type="Proteomes" id="UP000292345">
    <property type="component" value="Unassembled WGS sequence"/>
</dbReference>